<feature type="region of interest" description="Disordered" evidence="1">
    <location>
        <begin position="270"/>
        <end position="296"/>
    </location>
</feature>
<keyword evidence="3" id="KW-1185">Reference proteome</keyword>
<evidence type="ECO:0000313" key="2">
    <source>
        <dbReference type="EMBL" id="KAG9456254.1"/>
    </source>
</evidence>
<dbReference type="AlphaFoldDB" id="A0AAV7F5T6"/>
<evidence type="ECO:0008006" key="4">
    <source>
        <dbReference type="Google" id="ProtNLM"/>
    </source>
</evidence>
<evidence type="ECO:0000313" key="3">
    <source>
        <dbReference type="Proteomes" id="UP000825729"/>
    </source>
</evidence>
<gene>
    <name evidence="2" type="ORF">H6P81_000762</name>
</gene>
<dbReference type="InterPro" id="IPR008586">
    <property type="entry name" value="DUF868_pln"/>
</dbReference>
<protein>
    <recommendedName>
        <fullName evidence="4">DUF868 family protein</fullName>
    </recommendedName>
</protein>
<dbReference type="PANTHER" id="PTHR31972:SF3">
    <property type="entry name" value="OS09G0416600 PROTEIN"/>
    <property type="match status" value="1"/>
</dbReference>
<sequence length="326" mass="36633">MPDAVPSCFRAHGAEHGLPNLTTSFYSTPHGVAALTWARTLVGRSLRADLHLDGHRLITHNIHINPWLFWKKQGSKAFLLGDKLRVRFSWDLARAKFHSAPEPASGFVFAVDVDGDTTLIAGERRDRDCAGARAARLVLRQEHAFANKAYATKARFGGAVHDVCVDCNACEDDPRLSVFIDRKKVLQVKRLKWKFRGNERIEFEGVGVQVSWDVYNWLFDDSSYDNNKYAVFALRFEGDRGEEGEEKNWAERCEPGKVIPLCKPWEMEKNGKTKKSHKRLLKTSSSSSSSSVSSAGSSTVMEWNSSEDCELQSSGGFSLLIHAWRN</sequence>
<dbReference type="EMBL" id="JAINDJ010000002">
    <property type="protein sequence ID" value="KAG9456254.1"/>
    <property type="molecule type" value="Genomic_DNA"/>
</dbReference>
<dbReference type="Pfam" id="PF05910">
    <property type="entry name" value="DUF868"/>
    <property type="match status" value="1"/>
</dbReference>
<organism evidence="2 3">
    <name type="scientific">Aristolochia fimbriata</name>
    <name type="common">White veined hardy Dutchman's pipe vine</name>
    <dbReference type="NCBI Taxonomy" id="158543"/>
    <lineage>
        <taxon>Eukaryota</taxon>
        <taxon>Viridiplantae</taxon>
        <taxon>Streptophyta</taxon>
        <taxon>Embryophyta</taxon>
        <taxon>Tracheophyta</taxon>
        <taxon>Spermatophyta</taxon>
        <taxon>Magnoliopsida</taxon>
        <taxon>Magnoliidae</taxon>
        <taxon>Piperales</taxon>
        <taxon>Aristolochiaceae</taxon>
        <taxon>Aristolochia</taxon>
    </lineage>
</organism>
<dbReference type="PANTHER" id="PTHR31972">
    <property type="entry name" value="EXPRESSED PROTEIN"/>
    <property type="match status" value="1"/>
</dbReference>
<name>A0AAV7F5T6_ARIFI</name>
<reference evidence="2 3" key="1">
    <citation type="submission" date="2021-07" db="EMBL/GenBank/DDBJ databases">
        <title>The Aristolochia fimbriata genome: insights into angiosperm evolution, floral development and chemical biosynthesis.</title>
        <authorList>
            <person name="Jiao Y."/>
        </authorList>
    </citation>
    <scope>NUCLEOTIDE SEQUENCE [LARGE SCALE GENOMIC DNA]</scope>
    <source>
        <strain evidence="2">IBCAS-2021</strain>
        <tissue evidence="2">Leaf</tissue>
    </source>
</reference>
<comment type="caution">
    <text evidence="2">The sequence shown here is derived from an EMBL/GenBank/DDBJ whole genome shotgun (WGS) entry which is preliminary data.</text>
</comment>
<proteinExistence type="predicted"/>
<accession>A0AAV7F5T6</accession>
<feature type="compositionally biased region" description="Basic residues" evidence="1">
    <location>
        <begin position="272"/>
        <end position="281"/>
    </location>
</feature>
<evidence type="ECO:0000256" key="1">
    <source>
        <dbReference type="SAM" id="MobiDB-lite"/>
    </source>
</evidence>
<dbReference type="Proteomes" id="UP000825729">
    <property type="component" value="Unassembled WGS sequence"/>
</dbReference>
<feature type="compositionally biased region" description="Low complexity" evidence="1">
    <location>
        <begin position="284"/>
        <end position="296"/>
    </location>
</feature>